<dbReference type="EMBL" id="JANAFB010000032">
    <property type="protein sequence ID" value="MCP3426639.1"/>
    <property type="molecule type" value="Genomic_DNA"/>
</dbReference>
<protein>
    <submittedName>
        <fullName evidence="4">PH domain-containing protein</fullName>
    </submittedName>
</protein>
<comment type="caution">
    <text evidence="4">The sequence shown here is derived from an EMBL/GenBank/DDBJ whole genome shotgun (WGS) entry which is preliminary data.</text>
</comment>
<dbReference type="Proteomes" id="UP001139502">
    <property type="component" value="Unassembled WGS sequence"/>
</dbReference>
<sequence>MPETENAPATGGEARRHLGEGGPAFERRLAALDAWDSPWVRPDAKYLTVLLINEAVSGVITTAVLCVPLVLRLLGIWSWPWLWLAIALPALSLAWTILELVLSPRRARARGYSEREDDLLVRRGVMWHRITVVPYGRMQYVEVSSGPWDRLFGLAKVELHTASASTDVKIEGISQHDAARLREDLAQRGEDRLAAL</sequence>
<dbReference type="PANTHER" id="PTHR34473">
    <property type="entry name" value="UPF0699 TRANSMEMBRANE PROTEIN YDBS"/>
    <property type="match status" value="1"/>
</dbReference>
<dbReference type="PANTHER" id="PTHR34473:SF3">
    <property type="entry name" value="TRANSMEMBRANE PROTEIN-RELATED"/>
    <property type="match status" value="1"/>
</dbReference>
<accession>A0A9X2KJA1</accession>
<gene>
    <name evidence="4" type="ORF">NBM05_11660</name>
</gene>
<evidence type="ECO:0000256" key="2">
    <source>
        <dbReference type="SAM" id="Phobius"/>
    </source>
</evidence>
<evidence type="ECO:0000256" key="1">
    <source>
        <dbReference type="SAM" id="MobiDB-lite"/>
    </source>
</evidence>
<organism evidence="4 5">
    <name type="scientific">Rothia santali</name>
    <dbReference type="NCBI Taxonomy" id="2949643"/>
    <lineage>
        <taxon>Bacteria</taxon>
        <taxon>Bacillati</taxon>
        <taxon>Actinomycetota</taxon>
        <taxon>Actinomycetes</taxon>
        <taxon>Micrococcales</taxon>
        <taxon>Micrococcaceae</taxon>
        <taxon>Rothia</taxon>
    </lineage>
</organism>
<dbReference type="AlphaFoldDB" id="A0A9X2KJA1"/>
<keyword evidence="2" id="KW-0812">Transmembrane</keyword>
<evidence type="ECO:0000313" key="4">
    <source>
        <dbReference type="EMBL" id="MCP3426639.1"/>
    </source>
</evidence>
<feature type="domain" description="YdbS-like PH" evidence="3">
    <location>
        <begin position="108"/>
        <end position="183"/>
    </location>
</feature>
<name>A0A9X2KJA1_9MICC</name>
<dbReference type="InterPro" id="IPR005182">
    <property type="entry name" value="YdbS-like_PH"/>
</dbReference>
<keyword evidence="5" id="KW-1185">Reference proteome</keyword>
<reference evidence="4" key="1">
    <citation type="submission" date="2022-06" db="EMBL/GenBank/DDBJ databases">
        <title>Rothia sp. isolated from sandalwood seedling.</title>
        <authorList>
            <person name="Tuikhar N."/>
            <person name="Kirdat K."/>
            <person name="Thorat V."/>
            <person name="Swetha P."/>
            <person name="Padma S."/>
            <person name="Sundararaj R."/>
            <person name="Yadav A."/>
        </authorList>
    </citation>
    <scope>NUCLEOTIDE SEQUENCE</scope>
    <source>
        <strain evidence="4">AR01</strain>
    </source>
</reference>
<evidence type="ECO:0000259" key="3">
    <source>
        <dbReference type="Pfam" id="PF03703"/>
    </source>
</evidence>
<evidence type="ECO:0000313" key="5">
    <source>
        <dbReference type="Proteomes" id="UP001139502"/>
    </source>
</evidence>
<feature type="region of interest" description="Disordered" evidence="1">
    <location>
        <begin position="1"/>
        <end position="20"/>
    </location>
</feature>
<feature type="transmembrane region" description="Helical" evidence="2">
    <location>
        <begin position="55"/>
        <end position="75"/>
    </location>
</feature>
<dbReference type="RefSeq" id="WP_254167589.1">
    <property type="nucleotide sequence ID" value="NZ_JANAFB010000032.1"/>
</dbReference>
<feature type="transmembrane region" description="Helical" evidence="2">
    <location>
        <begin position="81"/>
        <end position="102"/>
    </location>
</feature>
<keyword evidence="2" id="KW-1133">Transmembrane helix</keyword>
<proteinExistence type="predicted"/>
<dbReference type="Pfam" id="PF03703">
    <property type="entry name" value="bPH_2"/>
    <property type="match status" value="1"/>
</dbReference>
<keyword evidence="2" id="KW-0472">Membrane</keyword>